<feature type="domain" description="SnoaL-like" evidence="1">
    <location>
        <begin position="7"/>
        <end position="116"/>
    </location>
</feature>
<sequence>MTPEQTVQAFLTAFQLGDVETAMSVVGGSVQADVFPLGVRAGGFDDLRGLLGEIVAAFPDLRVTVLNVIPTGSVVTVELKVEGTQARDYLGVVNQEKHLDLDEAWRFTVAAGRITAVGVYWCQGQLYRRLAVKRVDQIAIV</sequence>
<accession>A0ABT1Q5P8</accession>
<dbReference type="InterPro" id="IPR032710">
    <property type="entry name" value="NTF2-like_dom_sf"/>
</dbReference>
<dbReference type="Gene3D" id="3.10.450.50">
    <property type="match status" value="1"/>
</dbReference>
<evidence type="ECO:0000313" key="2">
    <source>
        <dbReference type="EMBL" id="MCQ4084125.1"/>
    </source>
</evidence>
<name>A0ABT1Q5P8_9ACTN</name>
<dbReference type="Pfam" id="PF12680">
    <property type="entry name" value="SnoaL_2"/>
    <property type="match status" value="1"/>
</dbReference>
<evidence type="ECO:0000313" key="3">
    <source>
        <dbReference type="Proteomes" id="UP001057702"/>
    </source>
</evidence>
<evidence type="ECO:0000259" key="1">
    <source>
        <dbReference type="Pfam" id="PF12680"/>
    </source>
</evidence>
<dbReference type="SUPFAM" id="SSF54427">
    <property type="entry name" value="NTF2-like"/>
    <property type="match status" value="1"/>
</dbReference>
<dbReference type="RefSeq" id="WP_255923196.1">
    <property type="nucleotide sequence ID" value="NZ_JANFNG010000030.1"/>
</dbReference>
<dbReference type="Proteomes" id="UP001057702">
    <property type="component" value="Unassembled WGS sequence"/>
</dbReference>
<organism evidence="2 3">
    <name type="scientific">Streptomyces humicola</name>
    <dbReference type="NCBI Taxonomy" id="2953240"/>
    <lineage>
        <taxon>Bacteria</taxon>
        <taxon>Bacillati</taxon>
        <taxon>Actinomycetota</taxon>
        <taxon>Actinomycetes</taxon>
        <taxon>Kitasatosporales</taxon>
        <taxon>Streptomycetaceae</taxon>
        <taxon>Streptomyces</taxon>
    </lineage>
</organism>
<comment type="caution">
    <text evidence="2">The sequence shown here is derived from an EMBL/GenBank/DDBJ whole genome shotgun (WGS) entry which is preliminary data.</text>
</comment>
<gene>
    <name evidence="2" type="ORF">NGB36_27010</name>
</gene>
<proteinExistence type="predicted"/>
<dbReference type="InterPro" id="IPR037401">
    <property type="entry name" value="SnoaL-like"/>
</dbReference>
<dbReference type="EMBL" id="JANFNG010000030">
    <property type="protein sequence ID" value="MCQ4084125.1"/>
    <property type="molecule type" value="Genomic_DNA"/>
</dbReference>
<protein>
    <submittedName>
        <fullName evidence="2">Nuclear transport factor 2 family protein</fullName>
    </submittedName>
</protein>
<keyword evidence="3" id="KW-1185">Reference proteome</keyword>
<reference evidence="2" key="1">
    <citation type="submission" date="2022-06" db="EMBL/GenBank/DDBJ databases">
        <title>Draft genome sequence of Streptomyces sp. RB6PN25 isolated from peat swamp forest in Thailand.</title>
        <authorList>
            <person name="Duangmal K."/>
            <person name="Klaysubun C."/>
        </authorList>
    </citation>
    <scope>NUCLEOTIDE SEQUENCE</scope>
    <source>
        <strain evidence="2">RB6PN25</strain>
    </source>
</reference>